<evidence type="ECO:0000313" key="9">
    <source>
        <dbReference type="EMBL" id="RAK99499.1"/>
    </source>
</evidence>
<dbReference type="GeneID" id="37220765"/>
<keyword evidence="5 7" id="KW-1133">Transmembrane helix</keyword>
<dbReference type="RefSeq" id="XP_025573827.1">
    <property type="nucleotide sequence ID" value="XM_025715900.1"/>
</dbReference>
<evidence type="ECO:0000256" key="6">
    <source>
        <dbReference type="ARBA" id="ARBA00023136"/>
    </source>
</evidence>
<feature type="transmembrane region" description="Helical" evidence="7">
    <location>
        <begin position="332"/>
        <end position="351"/>
    </location>
</feature>
<comment type="similarity">
    <text evidence="2 7">Belongs to the ferroportin (FP) (TC 2.A.100) family. SLC40A subfamily.</text>
</comment>
<reference evidence="9 10" key="1">
    <citation type="submission" date="2018-02" db="EMBL/GenBank/DDBJ databases">
        <title>The genomes of Aspergillus section Nigri reveals drivers in fungal speciation.</title>
        <authorList>
            <consortium name="DOE Joint Genome Institute"/>
            <person name="Vesth T.C."/>
            <person name="Nybo J."/>
            <person name="Theobald S."/>
            <person name="Brandl J."/>
            <person name="Frisvad J.C."/>
            <person name="Nielsen K.F."/>
            <person name="Lyhne E.K."/>
            <person name="Kogle M.E."/>
            <person name="Kuo A."/>
            <person name="Riley R."/>
            <person name="Clum A."/>
            <person name="Nolan M."/>
            <person name="Lipzen A."/>
            <person name="Salamov A."/>
            <person name="Henrissat B."/>
            <person name="Wiebenga A."/>
            <person name="De vries R.P."/>
            <person name="Grigoriev I.V."/>
            <person name="Mortensen U.H."/>
            <person name="Andersen M.R."/>
            <person name="Baker S.E."/>
        </authorList>
    </citation>
    <scope>NUCLEOTIDE SEQUENCE [LARGE SCALE GENOMIC DNA]</scope>
    <source>
        <strain evidence="9 10">CBS 121593</strain>
    </source>
</reference>
<comment type="caution">
    <text evidence="7">Lacks conserved residue(s) required for the propagation of feature annotation.</text>
</comment>
<feature type="transmembrane region" description="Helical" evidence="7">
    <location>
        <begin position="61"/>
        <end position="80"/>
    </location>
</feature>
<feature type="transmembrane region" description="Helical" evidence="7">
    <location>
        <begin position="141"/>
        <end position="159"/>
    </location>
</feature>
<keyword evidence="10" id="KW-1185">Reference proteome</keyword>
<proteinExistence type="inferred from homology"/>
<dbReference type="EMBL" id="KZ824446">
    <property type="protein sequence ID" value="RAK99499.1"/>
    <property type="molecule type" value="Genomic_DNA"/>
</dbReference>
<feature type="transmembrane region" description="Helical" evidence="7">
    <location>
        <begin position="457"/>
        <end position="477"/>
    </location>
</feature>
<evidence type="ECO:0000256" key="1">
    <source>
        <dbReference type="ARBA" id="ARBA00004141"/>
    </source>
</evidence>
<evidence type="ECO:0000256" key="5">
    <source>
        <dbReference type="ARBA" id="ARBA00022989"/>
    </source>
</evidence>
<dbReference type="PANTHER" id="PTHR11660:SF57">
    <property type="entry name" value="SOLUTE CARRIER FAMILY 40 MEMBER"/>
    <property type="match status" value="1"/>
</dbReference>
<dbReference type="SUPFAM" id="SSF103473">
    <property type="entry name" value="MFS general substrate transporter"/>
    <property type="match status" value="1"/>
</dbReference>
<dbReference type="CDD" id="cd17480">
    <property type="entry name" value="MFS_SLC40A1_like"/>
    <property type="match status" value="1"/>
</dbReference>
<dbReference type="Proteomes" id="UP000249402">
    <property type="component" value="Unassembled WGS sequence"/>
</dbReference>
<keyword evidence="6 7" id="KW-0472">Membrane</keyword>
<organism evidence="9 10">
    <name type="scientific">Aspergillus ibericus CBS 121593</name>
    <dbReference type="NCBI Taxonomy" id="1448316"/>
    <lineage>
        <taxon>Eukaryota</taxon>
        <taxon>Fungi</taxon>
        <taxon>Dikarya</taxon>
        <taxon>Ascomycota</taxon>
        <taxon>Pezizomycotina</taxon>
        <taxon>Eurotiomycetes</taxon>
        <taxon>Eurotiomycetidae</taxon>
        <taxon>Eurotiales</taxon>
        <taxon>Aspergillaceae</taxon>
        <taxon>Aspergillus</taxon>
        <taxon>Aspergillus subgen. Circumdati</taxon>
    </lineage>
</organism>
<name>A0A395GVT7_9EURO</name>
<feature type="transmembrane region" description="Helical" evidence="7">
    <location>
        <begin position="290"/>
        <end position="312"/>
    </location>
</feature>
<evidence type="ECO:0000256" key="2">
    <source>
        <dbReference type="ARBA" id="ARBA00006279"/>
    </source>
</evidence>
<dbReference type="GO" id="GO:0005381">
    <property type="term" value="F:iron ion transmembrane transporter activity"/>
    <property type="evidence" value="ECO:0007669"/>
    <property type="project" value="UniProtKB-UniRule"/>
</dbReference>
<dbReference type="OrthoDB" id="648861at2759"/>
<feature type="transmembrane region" description="Helical" evidence="7">
    <location>
        <begin position="363"/>
        <end position="382"/>
    </location>
</feature>
<sequence>MATYALIPTHGESRPSGDSLDPIEPFLSRPSSSGSSAHRSPARVLIRLYISHFLSTWNSRMFEFGAVLFLATIFPGTLLYASVYALVRSLSAVVLSSWLGSVVDRSNRLRAIRHSIIWQRLPVAASCACFVALLAPSTATVTSLIFVAVVLLACVEKLAATANTVAVERDWAIVVSRALDIPRQGMWLTDLNASMRRIDLFCKLLAPVVISLIDGFSTRIAIWTVLGVNVSSVVVEYIAIAQVYTSIPELERCQGRDNGIEDEPESGQASDAACRIPQYIAKVAAPWQEYVASSVFLASLALSLLYLTVLSFGTTMVTYLLHTGFTPLQVSAMRIGAVIAELSGTWAAPFIMDRIGPIRSGLWFLNWQFGCLAAAVAVFAFLDNQSQVVAVSLIVGVALSRIGLWGFDLSVQFLVQEGVDEHARARFSSTEMALQNIFELFSFATTIAFPLPEQFKYPVYISYGGIGMAAICFATYVRKERGHLLHTSKCFGGEKKISTPQDEIMHSA</sequence>
<dbReference type="PANTHER" id="PTHR11660">
    <property type="entry name" value="SOLUTE CARRIER FAMILY 40 MEMBER"/>
    <property type="match status" value="1"/>
</dbReference>
<comment type="function">
    <text evidence="7">May be involved in iron transport and iron homeostasis.</text>
</comment>
<dbReference type="InterPro" id="IPR009716">
    <property type="entry name" value="Ferroportin-1"/>
</dbReference>
<feature type="transmembrane region" description="Helical" evidence="7">
    <location>
        <begin position="388"/>
        <end position="411"/>
    </location>
</feature>
<feature type="region of interest" description="Disordered" evidence="8">
    <location>
        <begin position="1"/>
        <end position="20"/>
    </location>
</feature>
<evidence type="ECO:0000256" key="7">
    <source>
        <dbReference type="RuleBase" id="RU365065"/>
    </source>
</evidence>
<dbReference type="Pfam" id="PF06963">
    <property type="entry name" value="FPN1"/>
    <property type="match status" value="1"/>
</dbReference>
<comment type="subcellular location">
    <subcellularLocation>
        <location evidence="1 7">Membrane</location>
        <topology evidence="1 7">Multi-pass membrane protein</topology>
    </subcellularLocation>
</comment>
<dbReference type="AlphaFoldDB" id="A0A395GVT7"/>
<evidence type="ECO:0000256" key="8">
    <source>
        <dbReference type="SAM" id="MobiDB-lite"/>
    </source>
</evidence>
<keyword evidence="7" id="KW-0406">Ion transport</keyword>
<dbReference type="InterPro" id="IPR036259">
    <property type="entry name" value="MFS_trans_sf"/>
</dbReference>
<protein>
    <recommendedName>
        <fullName evidence="7">Solute carrier family 40 member</fullName>
    </recommendedName>
</protein>
<evidence type="ECO:0000256" key="3">
    <source>
        <dbReference type="ARBA" id="ARBA00022448"/>
    </source>
</evidence>
<accession>A0A395GVT7</accession>
<dbReference type="STRING" id="1448316.A0A395GVT7"/>
<evidence type="ECO:0000256" key="4">
    <source>
        <dbReference type="ARBA" id="ARBA00022692"/>
    </source>
</evidence>
<dbReference type="Gene3D" id="1.20.1250.20">
    <property type="entry name" value="MFS general substrate transporter like domains"/>
    <property type="match status" value="1"/>
</dbReference>
<dbReference type="GO" id="GO:0016020">
    <property type="term" value="C:membrane"/>
    <property type="evidence" value="ECO:0007669"/>
    <property type="project" value="UniProtKB-SubCell"/>
</dbReference>
<keyword evidence="3 7" id="KW-0813">Transport</keyword>
<keyword evidence="4 7" id="KW-0812">Transmembrane</keyword>
<gene>
    <name evidence="9" type="ORF">BO80DRAFT_358950</name>
</gene>
<evidence type="ECO:0000313" key="10">
    <source>
        <dbReference type="Proteomes" id="UP000249402"/>
    </source>
</evidence>
<dbReference type="VEuPathDB" id="FungiDB:BO80DRAFT_358950"/>